<dbReference type="GO" id="GO:0008171">
    <property type="term" value="F:O-methyltransferase activity"/>
    <property type="evidence" value="ECO:0007669"/>
    <property type="project" value="InterPro"/>
</dbReference>
<dbReference type="InterPro" id="IPR016461">
    <property type="entry name" value="COMT-like"/>
</dbReference>
<dbReference type="InterPro" id="IPR012967">
    <property type="entry name" value="COMT_dimerisation"/>
</dbReference>
<name>A0A178ZNP4_9EURO</name>
<dbReference type="PROSITE" id="PS51683">
    <property type="entry name" value="SAM_OMT_II"/>
    <property type="match status" value="1"/>
</dbReference>
<dbReference type="Pfam" id="PF08100">
    <property type="entry name" value="Dimerisation"/>
    <property type="match status" value="1"/>
</dbReference>
<sequence length="423" mass="46348">MASSSDQDQAAQLQGLIQQLTTAAQACDFAPGSTGYISRTNVAAIAKDIVRLVMAPSDMSMHHSVNMLEVVCIRTLMGLGVFEKIPVDGSISLAELSKATGVQDSLLERQLRLLVGTKFLEQTSNYDYVHTKFSRAYIQVPGPGNFFQFINDECLSTMVHFHSYVKERAAQDGKPVQEPDDPLRNPYTHRHGMDGHPVWEIMAQFPDRLRAFQLGFMSQEDSVPIIGFYDFSTLYDPAHDGDRATLVDVGGGQGQSIIQVLQAFPTLRPDHMVLQDLPQPIAQAKDSPILPAGVTAMVHDFWTPQPVRGAKAYFLRRVVHDYSDDNCVKILSHLRDAMAPDSKVLIADMVMPRRVHEADLPAAAMDNVVMVMGGKERTADGFNKILEAAGLKMVKIWHSREGGATGNIVEAMLPAAAAATSSS</sequence>
<keyword evidence="1" id="KW-0489">Methyltransferase</keyword>
<dbReference type="AlphaFoldDB" id="A0A178ZNP4"/>
<dbReference type="InterPro" id="IPR029063">
    <property type="entry name" value="SAM-dependent_MTases_sf"/>
</dbReference>
<gene>
    <name evidence="6" type="ORF">AYL99_03641</name>
</gene>
<dbReference type="OrthoDB" id="1535081at2759"/>
<dbReference type="GO" id="GO:0032259">
    <property type="term" value="P:methylation"/>
    <property type="evidence" value="ECO:0007669"/>
    <property type="project" value="UniProtKB-KW"/>
</dbReference>
<evidence type="ECO:0000256" key="1">
    <source>
        <dbReference type="ARBA" id="ARBA00022603"/>
    </source>
</evidence>
<dbReference type="EMBL" id="LVYI01000003">
    <property type="protein sequence ID" value="OAP61438.1"/>
    <property type="molecule type" value="Genomic_DNA"/>
</dbReference>
<dbReference type="InterPro" id="IPR001077">
    <property type="entry name" value="COMT_C"/>
</dbReference>
<evidence type="ECO:0000256" key="2">
    <source>
        <dbReference type="ARBA" id="ARBA00022679"/>
    </source>
</evidence>
<dbReference type="SUPFAM" id="SSF46785">
    <property type="entry name" value="Winged helix' DNA-binding domain"/>
    <property type="match status" value="1"/>
</dbReference>
<dbReference type="SUPFAM" id="SSF53335">
    <property type="entry name" value="S-adenosyl-L-methionine-dependent methyltransferases"/>
    <property type="match status" value="1"/>
</dbReference>
<evidence type="ECO:0000313" key="7">
    <source>
        <dbReference type="Proteomes" id="UP000078343"/>
    </source>
</evidence>
<feature type="domain" description="O-methyltransferase C-terminal" evidence="4">
    <location>
        <begin position="186"/>
        <end position="391"/>
    </location>
</feature>
<feature type="domain" description="O-methyltransferase dimerisation" evidence="5">
    <location>
        <begin position="69"/>
        <end position="139"/>
    </location>
</feature>
<evidence type="ECO:0000256" key="3">
    <source>
        <dbReference type="ARBA" id="ARBA00022691"/>
    </source>
</evidence>
<dbReference type="Gene3D" id="1.10.10.10">
    <property type="entry name" value="Winged helix-like DNA-binding domain superfamily/Winged helix DNA-binding domain"/>
    <property type="match status" value="1"/>
</dbReference>
<dbReference type="InterPro" id="IPR036390">
    <property type="entry name" value="WH_DNA-bd_sf"/>
</dbReference>
<dbReference type="STRING" id="1367422.A0A178ZNP4"/>
<dbReference type="Pfam" id="PF00891">
    <property type="entry name" value="Methyltransf_2"/>
    <property type="match status" value="1"/>
</dbReference>
<evidence type="ECO:0000259" key="4">
    <source>
        <dbReference type="Pfam" id="PF00891"/>
    </source>
</evidence>
<reference evidence="6 7" key="1">
    <citation type="submission" date="2016-04" db="EMBL/GenBank/DDBJ databases">
        <title>Draft genome of Fonsecaea erecta CBS 125763.</title>
        <authorList>
            <person name="Weiss V.A."/>
            <person name="Vicente V.A."/>
            <person name="Raittz R.T."/>
            <person name="Moreno L.F."/>
            <person name="De Souza E.M."/>
            <person name="Pedrosa F.O."/>
            <person name="Steffens M.B."/>
            <person name="Faoro H."/>
            <person name="Tadra-Sfeir M.Z."/>
            <person name="Najafzadeh M.J."/>
            <person name="Felipe M.S."/>
            <person name="Teixeira M."/>
            <person name="Sun J."/>
            <person name="Xi L."/>
            <person name="Gomes R."/>
            <person name="De Azevedo C.M."/>
            <person name="Salgado C.G."/>
            <person name="Da Silva M.B."/>
            <person name="Nascimento M.F."/>
            <person name="Queiroz-Telles F."/>
            <person name="Attili D.S."/>
            <person name="Gorbushina A."/>
        </authorList>
    </citation>
    <scope>NUCLEOTIDE SEQUENCE [LARGE SCALE GENOMIC DNA]</scope>
    <source>
        <strain evidence="6 7">CBS 125763</strain>
    </source>
</reference>
<dbReference type="GeneID" id="30007810"/>
<keyword evidence="7" id="KW-1185">Reference proteome</keyword>
<organism evidence="6 7">
    <name type="scientific">Fonsecaea erecta</name>
    <dbReference type="NCBI Taxonomy" id="1367422"/>
    <lineage>
        <taxon>Eukaryota</taxon>
        <taxon>Fungi</taxon>
        <taxon>Dikarya</taxon>
        <taxon>Ascomycota</taxon>
        <taxon>Pezizomycotina</taxon>
        <taxon>Eurotiomycetes</taxon>
        <taxon>Chaetothyriomycetidae</taxon>
        <taxon>Chaetothyriales</taxon>
        <taxon>Herpotrichiellaceae</taxon>
        <taxon>Fonsecaea</taxon>
    </lineage>
</organism>
<protein>
    <submittedName>
        <fullName evidence="6">Uncharacterized protein</fullName>
    </submittedName>
</protein>
<proteinExistence type="predicted"/>
<dbReference type="RefSeq" id="XP_018694805.1">
    <property type="nucleotide sequence ID" value="XM_018835155.1"/>
</dbReference>
<accession>A0A178ZNP4</accession>
<dbReference type="PANTHER" id="PTHR43712:SF2">
    <property type="entry name" value="O-METHYLTRANSFERASE CICE"/>
    <property type="match status" value="1"/>
</dbReference>
<dbReference type="PANTHER" id="PTHR43712">
    <property type="entry name" value="PUTATIVE (AFU_ORTHOLOGUE AFUA_4G14580)-RELATED"/>
    <property type="match status" value="1"/>
</dbReference>
<evidence type="ECO:0000313" key="6">
    <source>
        <dbReference type="EMBL" id="OAP61438.1"/>
    </source>
</evidence>
<evidence type="ECO:0000259" key="5">
    <source>
        <dbReference type="Pfam" id="PF08100"/>
    </source>
</evidence>
<dbReference type="Proteomes" id="UP000078343">
    <property type="component" value="Unassembled WGS sequence"/>
</dbReference>
<keyword evidence="3" id="KW-0949">S-adenosyl-L-methionine</keyword>
<keyword evidence="2" id="KW-0808">Transferase</keyword>
<dbReference type="Gene3D" id="3.40.50.150">
    <property type="entry name" value="Vaccinia Virus protein VP39"/>
    <property type="match status" value="1"/>
</dbReference>
<dbReference type="InterPro" id="IPR036388">
    <property type="entry name" value="WH-like_DNA-bd_sf"/>
</dbReference>
<comment type="caution">
    <text evidence="6">The sequence shown here is derived from an EMBL/GenBank/DDBJ whole genome shotgun (WGS) entry which is preliminary data.</text>
</comment>